<proteinExistence type="predicted"/>
<gene>
    <name evidence="2" type="ORF">SBOR_5854</name>
</gene>
<dbReference type="AlphaFoldDB" id="W9CD18"/>
<reference evidence="2 3" key="1">
    <citation type="journal article" date="2014" name="Genome Announc.">
        <title>Draft genome sequence of Sclerotinia borealis, a psychrophilic plant pathogenic fungus.</title>
        <authorList>
            <person name="Mardanov A.V."/>
            <person name="Beletsky A.V."/>
            <person name="Kadnikov V.V."/>
            <person name="Ignatov A.N."/>
            <person name="Ravin N.V."/>
        </authorList>
    </citation>
    <scope>NUCLEOTIDE SEQUENCE [LARGE SCALE GENOMIC DNA]</scope>
    <source>
        <strain evidence="3">F-4157</strain>
    </source>
</reference>
<evidence type="ECO:0000256" key="1">
    <source>
        <dbReference type="SAM" id="MobiDB-lite"/>
    </source>
</evidence>
<feature type="compositionally biased region" description="Basic and acidic residues" evidence="1">
    <location>
        <begin position="312"/>
        <end position="405"/>
    </location>
</feature>
<feature type="region of interest" description="Disordered" evidence="1">
    <location>
        <begin position="149"/>
        <end position="214"/>
    </location>
</feature>
<feature type="region of interest" description="Disordered" evidence="1">
    <location>
        <begin position="247"/>
        <end position="274"/>
    </location>
</feature>
<comment type="caution">
    <text evidence="2">The sequence shown here is derived from an EMBL/GenBank/DDBJ whole genome shotgun (WGS) entry which is preliminary data.</text>
</comment>
<feature type="compositionally biased region" description="Polar residues" evidence="1">
    <location>
        <begin position="198"/>
        <end position="208"/>
    </location>
</feature>
<accession>W9CD18</accession>
<dbReference type="Proteomes" id="UP000019487">
    <property type="component" value="Unassembled WGS sequence"/>
</dbReference>
<keyword evidence="3" id="KW-1185">Reference proteome</keyword>
<evidence type="ECO:0000313" key="2">
    <source>
        <dbReference type="EMBL" id="ESZ93756.1"/>
    </source>
</evidence>
<dbReference type="HOGENOM" id="CLU_694435_0_0_1"/>
<dbReference type="OrthoDB" id="3554815at2759"/>
<sequence length="447" mass="51402">MCNLIFTLCPTCSKVAASPRVKKCAERFGPFMNVTPCITTETKIIAKNPCVSCPARRQEPSGPTRLLTRDIIEEMSFKIPECYPTPQSKDPILPEWTSETLAPTQNNELFFEHITKQHSVEVKNRQDLSSQRGGIPLCLVAGVGRNQTPARLYRRPPRFTPGGRSRPKDRATIALPPSAWNNRRRISRLGIPPAPRASSLQATPTRTPSCLVPEGIKRRSQVQHKLLMVSPLTPIKPPKLHIPLEASASTQPQDTGSAPSSATSSHSKYLLPGPSPQVETFSAVSFAQIPAHYDMRPVSIPPPLRVPTPQQRVEERERRGALQEIQQRIKERQERERQDCERQERERQEQDRERQDRERQERERQEQERQVRERQQLETQRIRDFQEHDFQEYDFQPHEDHRSRSEVAPPRTVNDVQFQSVRPLRPSRSLKMLSRIRSFSPLQGFDD</sequence>
<protein>
    <submittedName>
        <fullName evidence="2">Uncharacterized protein</fullName>
    </submittedName>
</protein>
<feature type="compositionally biased region" description="Low complexity" evidence="1">
    <location>
        <begin position="257"/>
        <end position="267"/>
    </location>
</feature>
<name>W9CD18_SCLBF</name>
<evidence type="ECO:0000313" key="3">
    <source>
        <dbReference type="Proteomes" id="UP000019487"/>
    </source>
</evidence>
<feature type="compositionally biased region" description="Polar residues" evidence="1">
    <location>
        <begin position="247"/>
        <end position="256"/>
    </location>
</feature>
<feature type="region of interest" description="Disordered" evidence="1">
    <location>
        <begin position="295"/>
        <end position="429"/>
    </location>
</feature>
<dbReference type="EMBL" id="AYSA01000291">
    <property type="protein sequence ID" value="ESZ93756.1"/>
    <property type="molecule type" value="Genomic_DNA"/>
</dbReference>
<organism evidence="2 3">
    <name type="scientific">Sclerotinia borealis (strain F-4128)</name>
    <dbReference type="NCBI Taxonomy" id="1432307"/>
    <lineage>
        <taxon>Eukaryota</taxon>
        <taxon>Fungi</taxon>
        <taxon>Dikarya</taxon>
        <taxon>Ascomycota</taxon>
        <taxon>Pezizomycotina</taxon>
        <taxon>Leotiomycetes</taxon>
        <taxon>Helotiales</taxon>
        <taxon>Sclerotiniaceae</taxon>
        <taxon>Sclerotinia</taxon>
    </lineage>
</organism>